<proteinExistence type="predicted"/>
<evidence type="ECO:0000313" key="1">
    <source>
        <dbReference type="EMBL" id="AJE32277.1"/>
    </source>
</evidence>
<sequence length="309" mass="32927">MITLALQARGATLEWPLRDDTLPRLTVHDPAEADWLHLLIGEAAHVGLLRGEDHAPAWNRPLAARLRHLAFGHWLRAWWPTSVLDGVPPLDRTLLDAELALLTDDLDEIMAFSPDGEIPLDEEALRTLRHPLAARALELLGVAVPAPTVPTREDYALVAGDRLTPGATAVLSGTSPHAWAAVPAGRIDASEHAVAWVLEVTDHPELSVAVQLLPGAQVAGIAVRATAGAAQAAGVLDAAGTAQLSLPLEPAAAWALTAADVDVRIGVDVAEDGEERASVRTLVAQRRTGTPDHNGPLYQAERELIIEDW</sequence>
<dbReference type="KEGG" id="chm:B842_02120"/>
<dbReference type="AlphaFoldDB" id="A0A0B5D5C8"/>
<organism evidence="1 2">
    <name type="scientific">Corynebacterium humireducens NBRC 106098 = DSM 45392</name>
    <dbReference type="NCBI Taxonomy" id="1223515"/>
    <lineage>
        <taxon>Bacteria</taxon>
        <taxon>Bacillati</taxon>
        <taxon>Actinomycetota</taxon>
        <taxon>Actinomycetes</taxon>
        <taxon>Mycobacteriales</taxon>
        <taxon>Corynebacteriaceae</taxon>
        <taxon>Corynebacterium</taxon>
    </lineage>
</organism>
<evidence type="ECO:0000313" key="2">
    <source>
        <dbReference type="Proteomes" id="UP000031524"/>
    </source>
</evidence>
<protein>
    <submittedName>
        <fullName evidence="1">Uncharacterized protein</fullName>
    </submittedName>
</protein>
<dbReference type="Proteomes" id="UP000031524">
    <property type="component" value="Chromosome"/>
</dbReference>
<accession>A0A0B5D5C8</accession>
<keyword evidence="2" id="KW-1185">Reference proteome</keyword>
<gene>
    <name evidence="1" type="ORF">B842_02120</name>
</gene>
<reference evidence="1 2" key="1">
    <citation type="submission" date="2013-04" db="EMBL/GenBank/DDBJ databases">
        <title>Complete genome sequence of Corynebacterium humireducens DSM 45392(T), isolated from a wastewater-fed microbial fuel cell.</title>
        <authorList>
            <person name="Ruckert C."/>
            <person name="Albersmeier A."/>
            <person name="Kalinowski J."/>
        </authorList>
    </citation>
    <scope>NUCLEOTIDE SEQUENCE [LARGE SCALE GENOMIC DNA]</scope>
    <source>
        <strain evidence="2">MFC-5</strain>
    </source>
</reference>
<dbReference type="HOGENOM" id="CLU_743509_0_0_11"/>
<dbReference type="EMBL" id="CP005286">
    <property type="protein sequence ID" value="AJE32277.1"/>
    <property type="molecule type" value="Genomic_DNA"/>
</dbReference>
<dbReference type="STRING" id="1223515.B842_02120"/>
<dbReference type="OrthoDB" id="5124265at2"/>
<dbReference type="RefSeq" id="WP_052437681.1">
    <property type="nucleotide sequence ID" value="NZ_BCSU01000004.1"/>
</dbReference>
<name>A0A0B5D5C8_9CORY</name>